<reference evidence="2 3" key="1">
    <citation type="submission" date="2015-10" db="EMBL/GenBank/DDBJ databases">
        <title>Pseudomonas putida clinical strains.</title>
        <authorList>
            <person name="Molina L."/>
            <person name="Udaondo Z."/>
        </authorList>
    </citation>
    <scope>NUCLEOTIDE SEQUENCE [LARGE SCALE GENOMIC DNA]</scope>
    <source>
        <strain evidence="2 3">HB13667</strain>
    </source>
</reference>
<protein>
    <recommendedName>
        <fullName evidence="1">HTH cro/C1-type domain-containing protein</fullName>
    </recommendedName>
</protein>
<name>A0A0N8HGK7_PSEPU</name>
<evidence type="ECO:0000313" key="3">
    <source>
        <dbReference type="Proteomes" id="UP000050437"/>
    </source>
</evidence>
<feature type="domain" description="HTH cro/C1-type" evidence="1">
    <location>
        <begin position="14"/>
        <end position="65"/>
    </location>
</feature>
<accession>A0A0N8HGK7</accession>
<dbReference type="SUPFAM" id="SSF47413">
    <property type="entry name" value="lambda repressor-like DNA-binding domains"/>
    <property type="match status" value="1"/>
</dbReference>
<dbReference type="Gene3D" id="1.10.260.40">
    <property type="entry name" value="lambda repressor-like DNA-binding domains"/>
    <property type="match status" value="1"/>
</dbReference>
<sequence>MTDTRSFAERLLWARSEAGLTQKDLAEQSGISQPQIVRYEAGRSKPRLGGALKLARVLKMDAFDLMPELKRTTKEIEVQLSAEEAEQFDTEATKLGISTEELMRKLTIIGLRMKLKDPETRRMMEEEFPGMLERFDALPGPDDEADDDLAN</sequence>
<comment type="caution">
    <text evidence="2">The sequence shown here is derived from an EMBL/GenBank/DDBJ whole genome shotgun (WGS) entry which is preliminary data.</text>
</comment>
<gene>
    <name evidence="2" type="ORF">HB13667_07610</name>
</gene>
<evidence type="ECO:0000259" key="1">
    <source>
        <dbReference type="PROSITE" id="PS50943"/>
    </source>
</evidence>
<dbReference type="EMBL" id="LKKS01000043">
    <property type="protein sequence ID" value="KPM67244.1"/>
    <property type="molecule type" value="Genomic_DNA"/>
</dbReference>
<dbReference type="PROSITE" id="PS50943">
    <property type="entry name" value="HTH_CROC1"/>
    <property type="match status" value="1"/>
</dbReference>
<dbReference type="InterPro" id="IPR001387">
    <property type="entry name" value="Cro/C1-type_HTH"/>
</dbReference>
<dbReference type="InterPro" id="IPR010982">
    <property type="entry name" value="Lambda_DNA-bd_dom_sf"/>
</dbReference>
<dbReference type="SMART" id="SM00530">
    <property type="entry name" value="HTH_XRE"/>
    <property type="match status" value="1"/>
</dbReference>
<organism evidence="2 3">
    <name type="scientific">Pseudomonas putida</name>
    <name type="common">Arthrobacter siderocapsulatus</name>
    <dbReference type="NCBI Taxonomy" id="303"/>
    <lineage>
        <taxon>Bacteria</taxon>
        <taxon>Pseudomonadati</taxon>
        <taxon>Pseudomonadota</taxon>
        <taxon>Gammaproteobacteria</taxon>
        <taxon>Pseudomonadales</taxon>
        <taxon>Pseudomonadaceae</taxon>
        <taxon>Pseudomonas</taxon>
    </lineage>
</organism>
<proteinExistence type="predicted"/>
<dbReference type="AlphaFoldDB" id="A0A0N8HGK7"/>
<dbReference type="GO" id="GO:0003677">
    <property type="term" value="F:DNA binding"/>
    <property type="evidence" value="ECO:0007669"/>
    <property type="project" value="InterPro"/>
</dbReference>
<dbReference type="Pfam" id="PF01381">
    <property type="entry name" value="HTH_3"/>
    <property type="match status" value="1"/>
</dbReference>
<evidence type="ECO:0000313" key="2">
    <source>
        <dbReference type="EMBL" id="KPM67244.1"/>
    </source>
</evidence>
<dbReference type="Proteomes" id="UP000050437">
    <property type="component" value="Unassembled WGS sequence"/>
</dbReference>
<dbReference type="CDD" id="cd00093">
    <property type="entry name" value="HTH_XRE"/>
    <property type="match status" value="1"/>
</dbReference>
<dbReference type="RefSeq" id="WP_054572392.1">
    <property type="nucleotide sequence ID" value="NZ_LKKS01000043.1"/>
</dbReference>